<dbReference type="Proteomes" id="UP001379533">
    <property type="component" value="Chromosome"/>
</dbReference>
<dbReference type="RefSeq" id="WP_394842449.1">
    <property type="nucleotide sequence ID" value="NZ_CP089982.1"/>
</dbReference>
<dbReference type="Pfam" id="PF07394">
    <property type="entry name" value="DUF1501"/>
    <property type="match status" value="1"/>
</dbReference>
<organism evidence="1 2">
    <name type="scientific">Pendulispora brunnea</name>
    <dbReference type="NCBI Taxonomy" id="2905690"/>
    <lineage>
        <taxon>Bacteria</taxon>
        <taxon>Pseudomonadati</taxon>
        <taxon>Myxococcota</taxon>
        <taxon>Myxococcia</taxon>
        <taxon>Myxococcales</taxon>
        <taxon>Sorangiineae</taxon>
        <taxon>Pendulisporaceae</taxon>
        <taxon>Pendulispora</taxon>
    </lineage>
</organism>
<evidence type="ECO:0000313" key="1">
    <source>
        <dbReference type="EMBL" id="WXA91831.1"/>
    </source>
</evidence>
<proteinExistence type="predicted"/>
<name>A0ABZ2JZB9_9BACT</name>
<gene>
    <name evidence="1" type="ORF">LZC95_35940</name>
</gene>
<protein>
    <submittedName>
        <fullName evidence="1">DUF1501 domain-containing protein</fullName>
    </submittedName>
</protein>
<dbReference type="EMBL" id="CP089982">
    <property type="protein sequence ID" value="WXA91831.1"/>
    <property type="molecule type" value="Genomic_DNA"/>
</dbReference>
<dbReference type="InterPro" id="IPR010869">
    <property type="entry name" value="DUF1501"/>
</dbReference>
<dbReference type="InterPro" id="IPR006311">
    <property type="entry name" value="TAT_signal"/>
</dbReference>
<accession>A0ABZ2JZB9</accession>
<keyword evidence="2" id="KW-1185">Reference proteome</keyword>
<reference evidence="1 2" key="1">
    <citation type="submission" date="2021-12" db="EMBL/GenBank/DDBJ databases">
        <title>Discovery of the Pendulisporaceae a myxobacterial family with distinct sporulation behavior and unique specialized metabolism.</title>
        <authorList>
            <person name="Garcia R."/>
            <person name="Popoff A."/>
            <person name="Bader C.D."/>
            <person name="Loehr J."/>
            <person name="Walesch S."/>
            <person name="Walt C."/>
            <person name="Boldt J."/>
            <person name="Bunk B."/>
            <person name="Haeckl F.J.F.P.J."/>
            <person name="Gunesch A.P."/>
            <person name="Birkelbach J."/>
            <person name="Nuebel U."/>
            <person name="Pietschmann T."/>
            <person name="Bach T."/>
            <person name="Mueller R."/>
        </authorList>
    </citation>
    <scope>NUCLEOTIDE SEQUENCE [LARGE SCALE GENOMIC DNA]</scope>
    <source>
        <strain evidence="1 2">MSr12523</strain>
    </source>
</reference>
<dbReference type="PROSITE" id="PS51318">
    <property type="entry name" value="TAT"/>
    <property type="match status" value="1"/>
</dbReference>
<sequence>MTTSSRRSFLKAFLAGAGFLPLAGAPLFRAVAAEPAKSDEFFLLIHALGGWDVTLSLDPRWEETGLIDPASTVNTTFAAIRKWQSGTVKLSDGGVSFQAIRPGGTPFTFGPAIGNLTDHASRLCVVNGLATNTVSHPDGQTFAVTGRHLNGGRPNQSSIDVCCANEFGTEQLLPVVSVQYPSYLLGTQMDSRARPLRIATIGTMAQSLSRATLYDTQAERNTVNAVLTEEASDLAAISNDPSALQGFASQYGALQNLLTNSSLQSTFSESALIAAHPELNVTALRFQRSAAVNAAFAMEAFRNNLARCVSFVFNSFDTHSTNYTNQAGIQQEMFDTLATLVGQLDKIPHPTRAGRKLSDHTHILVTSDFCRTPQINLQRGRDHYPNGSALILSPKFKGKTLYGKTDPLQLLPANAGTFLDGPRPVAPPDVLATFVSAFGVDPQKYFREGEIIKELLA</sequence>
<evidence type="ECO:0000313" key="2">
    <source>
        <dbReference type="Proteomes" id="UP001379533"/>
    </source>
</evidence>